<dbReference type="NCBIfam" id="NF038196">
    <property type="entry name" value="ferrodoxin_EFR1"/>
    <property type="match status" value="1"/>
</dbReference>
<keyword evidence="6" id="KW-1185">Reference proteome</keyword>
<dbReference type="RefSeq" id="WP_085545558.1">
    <property type="nucleotide sequence ID" value="NZ_FXBB01000044.1"/>
</dbReference>
<dbReference type="InterPro" id="IPR047964">
    <property type="entry name" value="EFR1-like"/>
</dbReference>
<dbReference type="SUPFAM" id="SSF54862">
    <property type="entry name" value="4Fe-4S ferredoxins"/>
    <property type="match status" value="1"/>
</dbReference>
<dbReference type="EMBL" id="FXBB01000044">
    <property type="protein sequence ID" value="SMG48135.1"/>
    <property type="molecule type" value="Genomic_DNA"/>
</dbReference>
<keyword evidence="1" id="KW-0479">Metal-binding</keyword>
<dbReference type="Pfam" id="PF13237">
    <property type="entry name" value="Fer4_10"/>
    <property type="match status" value="1"/>
</dbReference>
<evidence type="ECO:0000256" key="1">
    <source>
        <dbReference type="ARBA" id="ARBA00022723"/>
    </source>
</evidence>
<keyword evidence="2" id="KW-0408">Iron</keyword>
<evidence type="ECO:0000313" key="5">
    <source>
        <dbReference type="EMBL" id="SMG48135.1"/>
    </source>
</evidence>
<dbReference type="Proteomes" id="UP000193355">
    <property type="component" value="Unassembled WGS sequence"/>
</dbReference>
<dbReference type="PROSITE" id="PS51379">
    <property type="entry name" value="4FE4S_FER_2"/>
    <property type="match status" value="2"/>
</dbReference>
<evidence type="ECO:0000313" key="6">
    <source>
        <dbReference type="Proteomes" id="UP000193355"/>
    </source>
</evidence>
<feature type="domain" description="4Fe-4S ferredoxin-type" evidence="4">
    <location>
        <begin position="208"/>
        <end position="236"/>
    </location>
</feature>
<dbReference type="InterPro" id="IPR017900">
    <property type="entry name" value="4Fe4S_Fe_S_CS"/>
</dbReference>
<proteinExistence type="predicted"/>
<name>A0A1X7L358_9BACT</name>
<dbReference type="STRING" id="561720.SAMN06275492_14422"/>
<dbReference type="InterPro" id="IPR017896">
    <property type="entry name" value="4Fe4S_Fe-S-bd"/>
</dbReference>
<evidence type="ECO:0000259" key="4">
    <source>
        <dbReference type="PROSITE" id="PS51379"/>
    </source>
</evidence>
<feature type="domain" description="4Fe-4S ferredoxin-type" evidence="4">
    <location>
        <begin position="178"/>
        <end position="207"/>
    </location>
</feature>
<evidence type="ECO:0000256" key="2">
    <source>
        <dbReference type="ARBA" id="ARBA00023004"/>
    </source>
</evidence>
<dbReference type="GO" id="GO:0046872">
    <property type="term" value="F:metal ion binding"/>
    <property type="evidence" value="ECO:0007669"/>
    <property type="project" value="UniProtKB-KW"/>
</dbReference>
<dbReference type="Gene3D" id="3.30.70.20">
    <property type="match status" value="1"/>
</dbReference>
<dbReference type="AlphaFoldDB" id="A0A1X7L358"/>
<dbReference type="SUPFAM" id="SSF52218">
    <property type="entry name" value="Flavoproteins"/>
    <property type="match status" value="1"/>
</dbReference>
<gene>
    <name evidence="5" type="ORF">SAMN06275492_14422</name>
</gene>
<evidence type="ECO:0000256" key="3">
    <source>
        <dbReference type="ARBA" id="ARBA00023014"/>
    </source>
</evidence>
<accession>A0A1X7L358</accession>
<sequence>MNSLYVYSGTGNTLHIADRIAKELDDCRIINMSTVMGKKVKAEGERVGIIYPVHAFGMPGVVSRFMSNFEVDRSSWVFLVINSAGMPLGTEAQCQSILGKKGIELKASFALKMPGNYPPLKNPPSGEKLKKILKKGDSKLEQVVESIKNKRQSRPSTLFRWVSERINPRAIKEARKGDRVFYNTDSCNSCGVCQAVCPVGNIVLDKSGHPRWLGKCTGCLSCFHWCPTEAIQYNRTSSLRRNRYHHPDVSLDRYLKWCKIEQED</sequence>
<organism evidence="5 6">
    <name type="scientific">Dethiosulfovibrio salsuginis</name>
    <dbReference type="NCBI Taxonomy" id="561720"/>
    <lineage>
        <taxon>Bacteria</taxon>
        <taxon>Thermotogati</taxon>
        <taxon>Synergistota</taxon>
        <taxon>Synergistia</taxon>
        <taxon>Synergistales</taxon>
        <taxon>Dethiosulfovibrionaceae</taxon>
        <taxon>Dethiosulfovibrio</taxon>
    </lineage>
</organism>
<dbReference type="PROSITE" id="PS00198">
    <property type="entry name" value="4FE4S_FER_1"/>
    <property type="match status" value="2"/>
</dbReference>
<dbReference type="OrthoDB" id="9813995at2"/>
<dbReference type="InterPro" id="IPR029039">
    <property type="entry name" value="Flavoprotein-like_sf"/>
</dbReference>
<dbReference type="GO" id="GO:0051536">
    <property type="term" value="F:iron-sulfur cluster binding"/>
    <property type="evidence" value="ECO:0007669"/>
    <property type="project" value="UniProtKB-KW"/>
</dbReference>
<dbReference type="Gene3D" id="3.40.50.360">
    <property type="match status" value="1"/>
</dbReference>
<reference evidence="6" key="1">
    <citation type="submission" date="2017-04" db="EMBL/GenBank/DDBJ databases">
        <authorList>
            <person name="Varghese N."/>
            <person name="Submissions S."/>
        </authorList>
    </citation>
    <scope>NUCLEOTIDE SEQUENCE [LARGE SCALE GENOMIC DNA]</scope>
    <source>
        <strain evidence="6">USBA 82</strain>
    </source>
</reference>
<keyword evidence="3" id="KW-0411">Iron-sulfur</keyword>
<protein>
    <submittedName>
        <fullName evidence="5">4Fe-4S dicluster domain-containing protein</fullName>
    </submittedName>
</protein>